<reference evidence="2 3" key="1">
    <citation type="submission" date="2012-06" db="EMBL/GenBank/DDBJ databases">
        <title>The complete chromosome of genome of Turneriella parva DSM 21527.</title>
        <authorList>
            <consortium name="US DOE Joint Genome Institute (JGI-PGF)"/>
            <person name="Lucas S."/>
            <person name="Han J."/>
            <person name="Lapidus A."/>
            <person name="Bruce D."/>
            <person name="Goodwin L."/>
            <person name="Pitluck S."/>
            <person name="Peters L."/>
            <person name="Kyrpides N."/>
            <person name="Mavromatis K."/>
            <person name="Ivanova N."/>
            <person name="Mikhailova N."/>
            <person name="Chertkov O."/>
            <person name="Detter J.C."/>
            <person name="Tapia R."/>
            <person name="Han C."/>
            <person name="Land M."/>
            <person name="Hauser L."/>
            <person name="Markowitz V."/>
            <person name="Cheng J.-F."/>
            <person name="Hugenholtz P."/>
            <person name="Woyke T."/>
            <person name="Wu D."/>
            <person name="Gronow S."/>
            <person name="Wellnitz S."/>
            <person name="Brambilla E."/>
            <person name="Klenk H.-P."/>
            <person name="Eisen J.A."/>
        </authorList>
    </citation>
    <scope>NUCLEOTIDE SEQUENCE [LARGE SCALE GENOMIC DNA]</scope>
    <source>
        <strain evidence="3">ATCC BAA-1111 / DSM 21527 / NCTC 11395 / H</strain>
    </source>
</reference>
<evidence type="ECO:0008006" key="4">
    <source>
        <dbReference type="Google" id="ProtNLM"/>
    </source>
</evidence>
<protein>
    <recommendedName>
        <fullName evidence="4">Porin</fullName>
    </recommendedName>
</protein>
<dbReference type="InterPro" id="IPR023614">
    <property type="entry name" value="Porin_dom_sf"/>
</dbReference>
<name>I4B5L0_TURPD</name>
<dbReference type="InterPro" id="IPR011486">
    <property type="entry name" value="BBP2"/>
</dbReference>
<keyword evidence="1" id="KW-0732">Signal</keyword>
<evidence type="ECO:0000313" key="3">
    <source>
        <dbReference type="Proteomes" id="UP000006048"/>
    </source>
</evidence>
<dbReference type="AlphaFoldDB" id="I4B5L0"/>
<dbReference type="Pfam" id="PF07642">
    <property type="entry name" value="BBP2"/>
    <property type="match status" value="1"/>
</dbReference>
<accession>I4B5L0</accession>
<dbReference type="RefSeq" id="WP_014803076.1">
    <property type="nucleotide sequence ID" value="NC_018020.1"/>
</dbReference>
<dbReference type="Gene3D" id="2.40.160.10">
    <property type="entry name" value="Porin"/>
    <property type="match status" value="1"/>
</dbReference>
<dbReference type="HOGENOM" id="CLU_047565_1_0_12"/>
<gene>
    <name evidence="2" type="ordered locus">Turpa_1920</name>
</gene>
<organism evidence="2 3">
    <name type="scientific">Turneriella parva (strain ATCC BAA-1111 / DSM 21527 / NCTC 11395 / H)</name>
    <name type="common">Leptospira parva</name>
    <dbReference type="NCBI Taxonomy" id="869212"/>
    <lineage>
        <taxon>Bacteria</taxon>
        <taxon>Pseudomonadati</taxon>
        <taxon>Spirochaetota</taxon>
        <taxon>Spirochaetia</taxon>
        <taxon>Leptospirales</taxon>
        <taxon>Leptospiraceae</taxon>
        <taxon>Turneriella</taxon>
    </lineage>
</organism>
<feature type="chain" id="PRO_5003686333" description="Porin" evidence="1">
    <location>
        <begin position="24"/>
        <end position="461"/>
    </location>
</feature>
<proteinExistence type="predicted"/>
<sequence length="461" mass="48667">MKLKISAILATLAIFNLSLSAQAKKKAPAKPAAPAVAAPAAPAAPAVTAAPAAAAEEAPAPMEGFFVKKVKGPADGKEITLKLGGYVDAYYAHHTRGQNDFRATNHPNGFDGADIGAGGATNGRIFETPGNQFSLGLIQTKFEAGNEDFQVVADLIHGPNAELTNFNNLRGNTTGSASSTTSTAIKQAYVAATLVKDLKLTVGQFGTHIGYEVVESYQNANYMLGYLFGFGPFYHTGAKLDYSLLDGKVGVMAGVVNGWDLQADNNKDKTVIGQISLKPTSALSIFLNYAGGNETRTSDSTTFPSTTVGYTNVGGMRHVGDLVVQYQVTKMIKVGANFVYGQNKINTDTAAQTWGGAAGYLSVTPVDGFTLSYRFDYLDDRQRSRGLFGYTSNTGLGSGAVNTSGAKVMGHTLTGTFSMYGGHFLIRPEVKYDEANLEVFGLAGEKKKDNITALIAFTGVY</sequence>
<dbReference type="Proteomes" id="UP000006048">
    <property type="component" value="Chromosome"/>
</dbReference>
<keyword evidence="3" id="KW-1185">Reference proteome</keyword>
<dbReference type="EMBL" id="CP002959">
    <property type="protein sequence ID" value="AFM12567.1"/>
    <property type="molecule type" value="Genomic_DNA"/>
</dbReference>
<evidence type="ECO:0000256" key="1">
    <source>
        <dbReference type="SAM" id="SignalP"/>
    </source>
</evidence>
<dbReference type="STRING" id="869212.Turpa_1920"/>
<dbReference type="KEGG" id="tpx:Turpa_1920"/>
<feature type="signal peptide" evidence="1">
    <location>
        <begin position="1"/>
        <end position="23"/>
    </location>
</feature>
<evidence type="ECO:0000313" key="2">
    <source>
        <dbReference type="EMBL" id="AFM12567.1"/>
    </source>
</evidence>
<dbReference type="OrthoDB" id="339041at2"/>